<dbReference type="EMBL" id="JBHUIT010000008">
    <property type="protein sequence ID" value="MFD2256495.1"/>
    <property type="molecule type" value="Genomic_DNA"/>
</dbReference>
<dbReference type="RefSeq" id="WP_386819767.1">
    <property type="nucleotide sequence ID" value="NZ_JBHUIT010000008.1"/>
</dbReference>
<evidence type="ECO:0000313" key="5">
    <source>
        <dbReference type="EMBL" id="MFD2256495.1"/>
    </source>
</evidence>
<dbReference type="InterPro" id="IPR041127">
    <property type="entry name" value="PET_hydrolase/cutinase-like"/>
</dbReference>
<dbReference type="PANTHER" id="PTHR43037:SF1">
    <property type="entry name" value="BLL1128 PROTEIN"/>
    <property type="match status" value="1"/>
</dbReference>
<dbReference type="Gene3D" id="3.40.50.1820">
    <property type="entry name" value="alpha/beta hydrolase"/>
    <property type="match status" value="1"/>
</dbReference>
<reference evidence="6" key="1">
    <citation type="journal article" date="2019" name="Int. J. Syst. Evol. Microbiol.">
        <title>The Global Catalogue of Microorganisms (GCM) 10K type strain sequencing project: providing services to taxonomists for standard genome sequencing and annotation.</title>
        <authorList>
            <consortium name="The Broad Institute Genomics Platform"/>
            <consortium name="The Broad Institute Genome Sequencing Center for Infectious Disease"/>
            <person name="Wu L."/>
            <person name="Ma J."/>
        </authorList>
    </citation>
    <scope>NUCLEOTIDE SEQUENCE [LARGE SCALE GENOMIC DNA]</scope>
    <source>
        <strain evidence="6">CGMCC 4.7106</strain>
    </source>
</reference>
<name>A0ABW5DA10_9BACT</name>
<evidence type="ECO:0000259" key="3">
    <source>
        <dbReference type="Pfam" id="PF03983"/>
    </source>
</evidence>
<evidence type="ECO:0000256" key="1">
    <source>
        <dbReference type="ARBA" id="ARBA00022729"/>
    </source>
</evidence>
<evidence type="ECO:0000256" key="2">
    <source>
        <dbReference type="SAM" id="SignalP"/>
    </source>
</evidence>
<dbReference type="InterPro" id="IPR029058">
    <property type="entry name" value="AB_hydrolase_fold"/>
</dbReference>
<comment type="caution">
    <text evidence="5">The sequence shown here is derived from an EMBL/GenBank/DDBJ whole genome shotgun (WGS) entry which is preliminary data.</text>
</comment>
<dbReference type="Pfam" id="PF03983">
    <property type="entry name" value="SHD1"/>
    <property type="match status" value="1"/>
</dbReference>
<gene>
    <name evidence="5" type="ORF">ACFSSA_07400</name>
</gene>
<evidence type="ECO:0000313" key="6">
    <source>
        <dbReference type="Proteomes" id="UP001597375"/>
    </source>
</evidence>
<dbReference type="SUPFAM" id="SSF53474">
    <property type="entry name" value="alpha/beta-Hydrolases"/>
    <property type="match status" value="1"/>
</dbReference>
<feature type="signal peptide" evidence="2">
    <location>
        <begin position="1"/>
        <end position="21"/>
    </location>
</feature>
<dbReference type="Gene3D" id="2.30.30.700">
    <property type="entry name" value="SLA1 homology domain 1"/>
    <property type="match status" value="1"/>
</dbReference>
<proteinExistence type="predicted"/>
<organism evidence="5 6">
    <name type="scientific">Luteolibacter algae</name>
    <dbReference type="NCBI Taxonomy" id="454151"/>
    <lineage>
        <taxon>Bacteria</taxon>
        <taxon>Pseudomonadati</taxon>
        <taxon>Verrucomicrobiota</taxon>
        <taxon>Verrucomicrobiia</taxon>
        <taxon>Verrucomicrobiales</taxon>
        <taxon>Verrucomicrobiaceae</taxon>
        <taxon>Luteolibacter</taxon>
    </lineage>
</organism>
<keyword evidence="6" id="KW-1185">Reference proteome</keyword>
<dbReference type="PANTHER" id="PTHR43037">
    <property type="entry name" value="UNNAMED PRODUCT-RELATED"/>
    <property type="match status" value="1"/>
</dbReference>
<dbReference type="InterPro" id="IPR050955">
    <property type="entry name" value="Plant_Biomass_Hydrol_Est"/>
</dbReference>
<dbReference type="Proteomes" id="UP001597375">
    <property type="component" value="Unassembled WGS sequence"/>
</dbReference>
<dbReference type="Pfam" id="PF12740">
    <property type="entry name" value="PETase"/>
    <property type="match status" value="1"/>
</dbReference>
<evidence type="ECO:0000259" key="4">
    <source>
        <dbReference type="Pfam" id="PF12740"/>
    </source>
</evidence>
<feature type="domain" description="SLA1 homology" evidence="3">
    <location>
        <begin position="21"/>
        <end position="71"/>
    </location>
</feature>
<feature type="domain" description="PET hydrolase/cutinase-like" evidence="4">
    <location>
        <begin position="196"/>
        <end position="288"/>
    </location>
</feature>
<keyword evidence="1 2" id="KW-0732">Signal</keyword>
<accession>A0ABW5DA10</accession>
<sequence>MIKGALLLASGLVLSAGSLSAREWTSNDGKKLEADFVSLAEGKVTMKRPNGQVFSVPLERLSESDQKWAELAASTPAPEAQAKPIEGPFAGLVTGEWELSEAEEVKFALYGPASLSGDTKYPLVLALHGKSGNSENGKQVGSWMKTFTSSENVAERPCYVLAPMSEQPLAREGMGWGNEEAARVVKLIKSLVKGLNIDPDRIYIVGYSMGGAGTCNVMAAESRLFAAAIPVAGVSSSVAKDLSRKPMWVFHAEDDKLVPVAASRDFAESMKRNKNFKYTESATGGHGIVGAVFKDVETHKWLFSQSL</sequence>
<protein>
    <submittedName>
        <fullName evidence="5">Prolyl oligopeptidase family serine peptidase</fullName>
    </submittedName>
</protein>
<feature type="chain" id="PRO_5046165724" evidence="2">
    <location>
        <begin position="22"/>
        <end position="307"/>
    </location>
</feature>
<dbReference type="InterPro" id="IPR007131">
    <property type="entry name" value="SHD1"/>
</dbReference>